<evidence type="ECO:0000256" key="1">
    <source>
        <dbReference type="SAM" id="Coils"/>
    </source>
</evidence>
<keyword evidence="4" id="KW-1185">Reference proteome</keyword>
<feature type="region of interest" description="Disordered" evidence="2">
    <location>
        <begin position="30"/>
        <end position="49"/>
    </location>
</feature>
<sequence length="413" mass="47855">MIISSFILIHLLLFFGEILPRDLLVKGMKNGSNRGEPGPSRQSHPEKIRAGRQVLKHESNEISLTELSFLIRILEEVQENELEQNVYSIQQILFEKGIDILRGQEILDPTRIAHLIEGNRNNMNPALYEHLVQENQEFMNSEQNHYMDDATSGQILQTIGKISSKIRKLILVYENKLNDAMNVLNSNLGNVEDKIGKIISRYYELTDELNELAKANQSLKKNIGNFEHNNQRIKKIYLIELLNQTNPFILHNLLNELLAPTQLEKNIYIFYNLLGVARALTSMFLSNAELTNFYPQLLGVERKELDVEKYQQVCTNYENKIDQAMNKLKMPGKNYANYFFNIALQLVNQILTETFPKMKSDMAYENVYTIGYYLGIIFTKNDESAAISVDYADEDVEDYEYHVPKYYTDDEDV</sequence>
<reference evidence="5" key="1">
    <citation type="submission" date="2022-11" db="UniProtKB">
        <authorList>
            <consortium name="WormBaseParasite"/>
        </authorList>
    </citation>
    <scope>IDENTIFICATION</scope>
</reference>
<accession>A0A915P1B8</accession>
<keyword evidence="3" id="KW-0732">Signal</keyword>
<name>A0A915P1B8_9BILA</name>
<proteinExistence type="predicted"/>
<protein>
    <submittedName>
        <fullName evidence="5">Secreted protein</fullName>
    </submittedName>
</protein>
<feature type="signal peptide" evidence="3">
    <location>
        <begin position="1"/>
        <end position="20"/>
    </location>
</feature>
<evidence type="ECO:0000256" key="3">
    <source>
        <dbReference type="SAM" id="SignalP"/>
    </source>
</evidence>
<dbReference type="WBParaSite" id="scf7180000422455.g9019">
    <property type="protein sequence ID" value="scf7180000422455.g9019"/>
    <property type="gene ID" value="scf7180000422455.g9019"/>
</dbReference>
<keyword evidence="1" id="KW-0175">Coiled coil</keyword>
<organism evidence="4 5">
    <name type="scientific">Meloidogyne floridensis</name>
    <dbReference type="NCBI Taxonomy" id="298350"/>
    <lineage>
        <taxon>Eukaryota</taxon>
        <taxon>Metazoa</taxon>
        <taxon>Ecdysozoa</taxon>
        <taxon>Nematoda</taxon>
        <taxon>Chromadorea</taxon>
        <taxon>Rhabditida</taxon>
        <taxon>Tylenchina</taxon>
        <taxon>Tylenchomorpha</taxon>
        <taxon>Tylenchoidea</taxon>
        <taxon>Meloidogynidae</taxon>
        <taxon>Meloidogyninae</taxon>
        <taxon>Meloidogyne</taxon>
    </lineage>
</organism>
<dbReference type="AlphaFoldDB" id="A0A915P1B8"/>
<feature type="coiled-coil region" evidence="1">
    <location>
        <begin position="300"/>
        <end position="327"/>
    </location>
</feature>
<evidence type="ECO:0000256" key="2">
    <source>
        <dbReference type="SAM" id="MobiDB-lite"/>
    </source>
</evidence>
<feature type="coiled-coil region" evidence="1">
    <location>
        <begin position="202"/>
        <end position="229"/>
    </location>
</feature>
<feature type="chain" id="PRO_5037702528" evidence="3">
    <location>
        <begin position="21"/>
        <end position="413"/>
    </location>
</feature>
<evidence type="ECO:0000313" key="5">
    <source>
        <dbReference type="WBParaSite" id="scf7180000422455.g9019"/>
    </source>
</evidence>
<dbReference type="Proteomes" id="UP000887560">
    <property type="component" value="Unplaced"/>
</dbReference>
<evidence type="ECO:0000313" key="4">
    <source>
        <dbReference type="Proteomes" id="UP000887560"/>
    </source>
</evidence>